<proteinExistence type="evidence at transcript level"/>
<dbReference type="GO" id="GO:0019441">
    <property type="term" value="P:L-tryptophan catabolic process to kynurenine"/>
    <property type="evidence" value="ECO:0007669"/>
    <property type="project" value="InterPro"/>
</dbReference>
<dbReference type="PANTHER" id="PTHR31118">
    <property type="entry name" value="CYCLASE-LIKE PROTEIN 2"/>
    <property type="match status" value="1"/>
</dbReference>
<dbReference type="EMBL" id="MT438848">
    <property type="protein sequence ID" value="QOL01095.1"/>
    <property type="molecule type" value="mRNA"/>
</dbReference>
<comment type="subcellular location">
    <subcellularLocation>
        <location evidence="1">Secreted</location>
        <location evidence="1">Extracellular space</location>
        <location evidence="1">Extracellular matrix</location>
    </subcellularLocation>
</comment>
<dbReference type="Pfam" id="PF04199">
    <property type="entry name" value="Cyclase"/>
    <property type="match status" value="1"/>
</dbReference>
<feature type="chain" id="PRO_5029855839" evidence="4">
    <location>
        <begin position="26"/>
        <end position="257"/>
    </location>
</feature>
<keyword evidence="4" id="KW-0732">Signal</keyword>
<accession>A0A7L9QE58</accession>
<sequence>MRKRLDSLSVLVLNLLAFLLSVVSGAESDSCPSTLVSTFRKGIIDISVGLSSATVSMESDTGLGNFRYLQNSIDDGDFFNGSGLRDLSAHAGTHVDSPGHFINEAYHAKKGVHQLDLDILNGPAVVVEVPDNTNITAAALEALAIPPGAVRVLFKTLNTKKKLMTKTKFEPTYTAVTKDGAEWIVAHPNIRLVGIDYLSIAHYADLIGPHIVLLSEEIIPLEGLVLEEVEPGLYTLHCLPLKLVDSDGAPTRCILMQ</sequence>
<protein>
    <submittedName>
        <fullName evidence="5">Putative extracellular protein CSOL_024</fullName>
    </submittedName>
</protein>
<reference evidence="5" key="1">
    <citation type="journal article" date="2020" name="Microb. Ecol.">
        <title>The Under-explored Extracellular Proteome of Aero-Terrestrial Microalgae Provides Clues on Different Mechanisms of Desiccation Tolerance in Non-Model Organisms.</title>
        <authorList>
            <person name="Gonzalez-Hourcade M."/>
            <person name="Del Campo E.M."/>
            <person name="Casano L.M."/>
        </authorList>
    </citation>
    <scope>NUCLEOTIDE SEQUENCE</scope>
    <source>
        <strain evidence="5">SAG 216-12</strain>
    </source>
</reference>
<keyword evidence="3" id="KW-0272">Extracellular matrix</keyword>
<keyword evidence="3" id="KW-0964">Secreted</keyword>
<name>A0A7L9QE58_9CHLO</name>
<dbReference type="Gene3D" id="3.50.30.50">
    <property type="entry name" value="Putative cyclase"/>
    <property type="match status" value="1"/>
</dbReference>
<dbReference type="GO" id="GO:0004061">
    <property type="term" value="F:arylformamidase activity"/>
    <property type="evidence" value="ECO:0007669"/>
    <property type="project" value="InterPro"/>
</dbReference>
<organism evidence="5">
    <name type="scientific">Pseudococcomyxa simplex</name>
    <dbReference type="NCBI Taxonomy" id="464287"/>
    <lineage>
        <taxon>Eukaryota</taxon>
        <taxon>Viridiplantae</taxon>
        <taxon>Chlorophyta</taxon>
        <taxon>core chlorophytes</taxon>
        <taxon>Trebouxiophyceae</taxon>
        <taxon>Chlorellales</taxon>
        <taxon>Oocystaceae</taxon>
        <taxon>Pseudococcomyxa</taxon>
    </lineage>
</organism>
<dbReference type="InterPro" id="IPR037175">
    <property type="entry name" value="KFase_sf"/>
</dbReference>
<comment type="similarity">
    <text evidence="2">Belongs to the Cyclase 1 superfamily.</text>
</comment>
<dbReference type="SUPFAM" id="SSF102198">
    <property type="entry name" value="Putative cyclase"/>
    <property type="match status" value="1"/>
</dbReference>
<dbReference type="AlphaFoldDB" id="A0A7L9QE58"/>
<evidence type="ECO:0000256" key="3">
    <source>
        <dbReference type="ARBA" id="ARBA00022530"/>
    </source>
</evidence>
<feature type="signal peptide" evidence="4">
    <location>
        <begin position="1"/>
        <end position="25"/>
    </location>
</feature>
<evidence type="ECO:0000256" key="1">
    <source>
        <dbReference type="ARBA" id="ARBA00004498"/>
    </source>
</evidence>
<evidence type="ECO:0000313" key="5">
    <source>
        <dbReference type="EMBL" id="QOL01095.1"/>
    </source>
</evidence>
<evidence type="ECO:0000256" key="2">
    <source>
        <dbReference type="ARBA" id="ARBA00007865"/>
    </source>
</evidence>
<evidence type="ECO:0000256" key="4">
    <source>
        <dbReference type="SAM" id="SignalP"/>
    </source>
</evidence>
<dbReference type="PANTHER" id="PTHR31118:SF12">
    <property type="entry name" value="CYCLASE-LIKE PROTEIN 2"/>
    <property type="match status" value="1"/>
</dbReference>
<dbReference type="InterPro" id="IPR007325">
    <property type="entry name" value="KFase/CYL"/>
</dbReference>